<feature type="region of interest" description="Disordered" evidence="3">
    <location>
        <begin position="921"/>
        <end position="940"/>
    </location>
</feature>
<dbReference type="Gene3D" id="1.10.287.1490">
    <property type="match status" value="1"/>
</dbReference>
<dbReference type="PROSITE" id="PS50222">
    <property type="entry name" value="EF_HAND_2"/>
    <property type="match status" value="1"/>
</dbReference>
<feature type="compositionally biased region" description="Gly residues" evidence="3">
    <location>
        <begin position="200"/>
        <end position="209"/>
    </location>
</feature>
<feature type="region of interest" description="Disordered" evidence="3">
    <location>
        <begin position="1"/>
        <end position="28"/>
    </location>
</feature>
<dbReference type="PANTHER" id="PTHR34894">
    <property type="entry name" value="SAM-DEPENDENT METHYLTRANSFERASE RSMI, CONSERVED SITE"/>
    <property type="match status" value="1"/>
</dbReference>
<feature type="compositionally biased region" description="Gly residues" evidence="3">
    <location>
        <begin position="1276"/>
        <end position="1288"/>
    </location>
</feature>
<feature type="compositionally biased region" description="Low complexity" evidence="3">
    <location>
        <begin position="241"/>
        <end position="258"/>
    </location>
</feature>
<name>A0A835SI96_CHLIN</name>
<organism evidence="5 6">
    <name type="scientific">Chlamydomonas incerta</name>
    <dbReference type="NCBI Taxonomy" id="51695"/>
    <lineage>
        <taxon>Eukaryota</taxon>
        <taxon>Viridiplantae</taxon>
        <taxon>Chlorophyta</taxon>
        <taxon>core chlorophytes</taxon>
        <taxon>Chlorophyceae</taxon>
        <taxon>CS clade</taxon>
        <taxon>Chlamydomonadales</taxon>
        <taxon>Chlamydomonadaceae</taxon>
        <taxon>Chlamydomonas</taxon>
    </lineage>
</organism>
<dbReference type="PANTHER" id="PTHR34894:SF5">
    <property type="entry name" value="EF-HAND DOMAIN-CONTAINING PROTEIN"/>
    <property type="match status" value="1"/>
</dbReference>
<feature type="region of interest" description="Disordered" evidence="3">
    <location>
        <begin position="1088"/>
        <end position="1113"/>
    </location>
</feature>
<feature type="compositionally biased region" description="Gly residues" evidence="3">
    <location>
        <begin position="221"/>
        <end position="240"/>
    </location>
</feature>
<feature type="region of interest" description="Disordered" evidence="3">
    <location>
        <begin position="1133"/>
        <end position="1213"/>
    </location>
</feature>
<keyword evidence="1" id="KW-0106">Calcium</keyword>
<gene>
    <name evidence="5" type="ORF">HXX76_014889</name>
</gene>
<feature type="compositionally biased region" description="Gly residues" evidence="3">
    <location>
        <begin position="80"/>
        <end position="90"/>
    </location>
</feature>
<comment type="caution">
    <text evidence="5">The sequence shown here is derived from an EMBL/GenBank/DDBJ whole genome shotgun (WGS) entry which is preliminary data.</text>
</comment>
<evidence type="ECO:0000256" key="3">
    <source>
        <dbReference type="SAM" id="MobiDB-lite"/>
    </source>
</evidence>
<evidence type="ECO:0000256" key="2">
    <source>
        <dbReference type="SAM" id="Coils"/>
    </source>
</evidence>
<feature type="region of interest" description="Disordered" evidence="3">
    <location>
        <begin position="200"/>
        <end position="260"/>
    </location>
</feature>
<reference evidence="5" key="1">
    <citation type="journal article" date="2020" name="bioRxiv">
        <title>Comparative genomics of Chlamydomonas.</title>
        <authorList>
            <person name="Craig R.J."/>
            <person name="Hasan A.R."/>
            <person name="Ness R.W."/>
            <person name="Keightley P.D."/>
        </authorList>
    </citation>
    <scope>NUCLEOTIDE SEQUENCE</scope>
    <source>
        <strain evidence="5">SAG 7.73</strain>
    </source>
</reference>
<keyword evidence="2" id="KW-0175">Coiled coil</keyword>
<feature type="region of interest" description="Disordered" evidence="3">
    <location>
        <begin position="1226"/>
        <end position="1306"/>
    </location>
</feature>
<evidence type="ECO:0000256" key="1">
    <source>
        <dbReference type="ARBA" id="ARBA00022837"/>
    </source>
</evidence>
<dbReference type="InterPro" id="IPR002048">
    <property type="entry name" value="EF_hand_dom"/>
</dbReference>
<feature type="compositionally biased region" description="Gly residues" evidence="3">
    <location>
        <begin position="1186"/>
        <end position="1200"/>
    </location>
</feature>
<dbReference type="SMART" id="SM00054">
    <property type="entry name" value="EFh"/>
    <property type="match status" value="1"/>
</dbReference>
<dbReference type="PROSITE" id="PS00018">
    <property type="entry name" value="EF_HAND_1"/>
    <property type="match status" value="1"/>
</dbReference>
<feature type="domain" description="EF-hand" evidence="4">
    <location>
        <begin position="816"/>
        <end position="851"/>
    </location>
</feature>
<dbReference type="SUPFAM" id="SSF47473">
    <property type="entry name" value="EF-hand"/>
    <property type="match status" value="1"/>
</dbReference>
<accession>A0A835SI96</accession>
<feature type="compositionally biased region" description="Low complexity" evidence="3">
    <location>
        <begin position="1134"/>
        <end position="1164"/>
    </location>
</feature>
<evidence type="ECO:0000313" key="5">
    <source>
        <dbReference type="EMBL" id="KAG2423948.1"/>
    </source>
</evidence>
<evidence type="ECO:0000313" key="6">
    <source>
        <dbReference type="Proteomes" id="UP000650467"/>
    </source>
</evidence>
<dbReference type="OrthoDB" id="540674at2759"/>
<dbReference type="Proteomes" id="UP000650467">
    <property type="component" value="Unassembled WGS sequence"/>
</dbReference>
<feature type="coiled-coil region" evidence="2">
    <location>
        <begin position="486"/>
        <end position="520"/>
    </location>
</feature>
<keyword evidence="6" id="KW-1185">Reference proteome</keyword>
<feature type="region of interest" description="Disordered" evidence="3">
    <location>
        <begin position="54"/>
        <end position="128"/>
    </location>
</feature>
<dbReference type="InterPro" id="IPR011992">
    <property type="entry name" value="EF-hand-dom_pair"/>
</dbReference>
<feature type="compositionally biased region" description="Polar residues" evidence="3">
    <location>
        <begin position="1"/>
        <end position="10"/>
    </location>
</feature>
<proteinExistence type="predicted"/>
<protein>
    <recommendedName>
        <fullName evidence="4">EF-hand domain-containing protein</fullName>
    </recommendedName>
</protein>
<feature type="compositionally biased region" description="Low complexity" evidence="3">
    <location>
        <begin position="106"/>
        <end position="128"/>
    </location>
</feature>
<feature type="compositionally biased region" description="Gly residues" evidence="3">
    <location>
        <begin position="1165"/>
        <end position="1178"/>
    </location>
</feature>
<feature type="compositionally biased region" description="Gly residues" evidence="3">
    <location>
        <begin position="1228"/>
        <end position="1240"/>
    </location>
</feature>
<dbReference type="GO" id="GO:0005509">
    <property type="term" value="F:calcium ion binding"/>
    <property type="evidence" value="ECO:0007669"/>
    <property type="project" value="InterPro"/>
</dbReference>
<dbReference type="InterPro" id="IPR018247">
    <property type="entry name" value="EF_Hand_1_Ca_BS"/>
</dbReference>
<dbReference type="EMBL" id="JAEHOC010000071">
    <property type="protein sequence ID" value="KAG2423948.1"/>
    <property type="molecule type" value="Genomic_DNA"/>
</dbReference>
<feature type="compositionally biased region" description="Low complexity" evidence="3">
    <location>
        <begin position="54"/>
        <end position="72"/>
    </location>
</feature>
<sequence length="1369" mass="138314">MAAASTSGRQASEAPGTGPPPFSHSRLRSYANKVEGLLDPKMVLSSSVALAGSGLADPFPSASSPSASQQLLTPKSARFAGGGGGGGGSNGIAAGRPGGSAQPPTAAAGANGQHGQHGQQQQQPASAEELAAALNQIQTLKAEIAGVETVLGYLKGSEAATTTMGRKAHKLPSQEQLRQRADALAVSRAAAARASLDAGGGGGGGGGAGHHLSPLRASQGHGLGATGAGAAGGGSGGASSGYGSPAAGGSPARARSAGDAGGAGAVFESLATETRLGRTWRAPKGPQPVGRGEAVILEGALDEALPPGSITAKYGTGAGAGVTGGLEPSFWSGGEARRDFDMLDMVQREVARQVAASCSERGRIIDKLADRHAELYGAVAAAARSATEAQRGLSERLAGVTARASEQATDIARLRSELAARGAEAEDLRQQLAETRTQHEHYVWDCEQELETLQGQSDILAAEVEHLHVRLAEAVADKDAALSRGLARLEGDLAAVTDERDDLSQRIRFLERQLHKLRTEMNTTVCTAVAEVQTDPVNWAAEEPEDVPDDLSDTPSLAEIRARYAAHGYGALSPEERLRLGLPAHMDEGGGKGGKGKKRKRALGHFQGLITSEKPGRVRGLQWTVNAIATMYYDKMKADARSDLEGNPRQRLADFAVDWHMTRFGLRNLAELNLLDLIASVRQHYKTAVRVRWFGQFTGLVEVGDQVDTTPHVSFYLHLLACLAAPNSLVSLFPDTAASGGAGGEDAGGGTPPVAIKAAVLPEAIKAIYRYLNEPESATGFLARACDPLTDPDSQTAPLDPLVALLMAEYQKRWERNAAHLRALFRAGDYDGDGLIGYDEFVAVVRQLLPDAGERGFTKMYGEAMRRLAAGQSLVDVETFLGVARAFGCDRWRIDAGPTASAYGGGGGGGGYPGPYGSAASPGAAGGANGPSRSGSVLGSAPSMGALRAARASSAASNLRRTESVVGLSDPDRALLRVLDGAVDGLEPPLEEQLTTLLDKLRSSAAATAQHAEALSAATAALPGIELGGGPSAKELAAAAAEDQAMISKLEAQAAHFKATYEDRTDPAAAWLAFRMLLASLAAAAAGARVKPNPSNARSRPGSAKSQAGGDRHWAGAKALARLTVPAVPFRAGSSAAASRPGTNGSLAMSGPSGLMGSPSLGRLLGSGGGPGGEGSYGPGSPAAYGAGGGAGGGGGGGGSASRPRSAATRSPELPHRQVALTQMMQNAGGGGGSGGGSFSGGDRHSLVQPPPSGSNPLPMHRNPLPATTGGRLSSGVGGSAGGVGIGCLGSPPPASPGSTSPHKRGVAFSLSQSATSPAAVAAAAANAASFAASQAAAAAAQAATGGQAGGYAGSMDGPELSVGRFEGL</sequence>
<evidence type="ECO:0000259" key="4">
    <source>
        <dbReference type="PROSITE" id="PS50222"/>
    </source>
</evidence>